<sequence length="132" mass="14429">MTKVRSCSGSQKPCRANNTNVATPSSPSLEEVTTTFGLNEVPTPYIPELGTPLTTCGHVSEVLNSRDAVQLQHVLHDGEKTTNVEHVETIQLQDAVSPASGNDDDNDFLFRVSWRPRTCPTGRFGNPEDLYS</sequence>
<accession>A0ABP1QZL7</accession>
<organism evidence="2 3">
    <name type="scientific">Orchesella dallaii</name>
    <dbReference type="NCBI Taxonomy" id="48710"/>
    <lineage>
        <taxon>Eukaryota</taxon>
        <taxon>Metazoa</taxon>
        <taxon>Ecdysozoa</taxon>
        <taxon>Arthropoda</taxon>
        <taxon>Hexapoda</taxon>
        <taxon>Collembola</taxon>
        <taxon>Entomobryomorpha</taxon>
        <taxon>Entomobryoidea</taxon>
        <taxon>Orchesellidae</taxon>
        <taxon>Orchesellinae</taxon>
        <taxon>Orchesella</taxon>
    </lineage>
</organism>
<protein>
    <submittedName>
        <fullName evidence="2">Uncharacterized protein</fullName>
    </submittedName>
</protein>
<feature type="region of interest" description="Disordered" evidence="1">
    <location>
        <begin position="1"/>
        <end position="31"/>
    </location>
</feature>
<keyword evidence="3" id="KW-1185">Reference proteome</keyword>
<evidence type="ECO:0000313" key="3">
    <source>
        <dbReference type="Proteomes" id="UP001642540"/>
    </source>
</evidence>
<reference evidence="2 3" key="1">
    <citation type="submission" date="2024-08" db="EMBL/GenBank/DDBJ databases">
        <authorList>
            <person name="Cucini C."/>
            <person name="Frati F."/>
        </authorList>
    </citation>
    <scope>NUCLEOTIDE SEQUENCE [LARGE SCALE GENOMIC DNA]</scope>
</reference>
<dbReference type="Proteomes" id="UP001642540">
    <property type="component" value="Unassembled WGS sequence"/>
</dbReference>
<name>A0ABP1QZL7_9HEXA</name>
<gene>
    <name evidence="2" type="ORF">ODALV1_LOCUS17137</name>
</gene>
<evidence type="ECO:0000313" key="2">
    <source>
        <dbReference type="EMBL" id="CAL8116062.1"/>
    </source>
</evidence>
<evidence type="ECO:0000256" key="1">
    <source>
        <dbReference type="SAM" id="MobiDB-lite"/>
    </source>
</evidence>
<proteinExistence type="predicted"/>
<comment type="caution">
    <text evidence="2">The sequence shown here is derived from an EMBL/GenBank/DDBJ whole genome shotgun (WGS) entry which is preliminary data.</text>
</comment>
<dbReference type="EMBL" id="CAXLJM020000051">
    <property type="protein sequence ID" value="CAL8116062.1"/>
    <property type="molecule type" value="Genomic_DNA"/>
</dbReference>